<dbReference type="CDD" id="cd01876">
    <property type="entry name" value="YihA_EngB"/>
    <property type="match status" value="1"/>
</dbReference>
<keyword evidence="9 10" id="KW-0131">Cell cycle</keyword>
<sequence length="198" mass="21865">MKVRSADFETSAPEYELCPPPNLPEFAFIGRSNVGKSSLLNMLTGRKALARVSARPGATQMINFFTINGNWSLVDLPGYGYSKTPQAVRENFQKAVSDYLANRESLSCVFVLIDGRLTPQKIDLDFCDWLAVGGVPFVIAFTKADKTKAGKLKSNVEAFLAELADRVEGEPRWFVTSAPESKGREEMLEFIGQVLESC</sequence>
<comment type="cofactor">
    <cofactor evidence="1">
        <name>Mg(2+)</name>
        <dbReference type="ChEBI" id="CHEBI:18420"/>
    </cofactor>
</comment>
<dbReference type="InterPro" id="IPR006073">
    <property type="entry name" value="GTP-bd"/>
</dbReference>
<dbReference type="InterPro" id="IPR019987">
    <property type="entry name" value="GTP-bd_ribosome_bio_YsxC"/>
</dbReference>
<keyword evidence="7 10" id="KW-0342">GTP-binding</keyword>
<keyword evidence="5 10" id="KW-0547">Nucleotide-binding</keyword>
<dbReference type="NCBIfam" id="TIGR03598">
    <property type="entry name" value="GTPase_YsxC"/>
    <property type="match status" value="1"/>
</dbReference>
<keyword evidence="13" id="KW-1185">Reference proteome</keyword>
<evidence type="ECO:0000256" key="1">
    <source>
        <dbReference type="ARBA" id="ARBA00001946"/>
    </source>
</evidence>
<protein>
    <recommendedName>
        <fullName evidence="10">Probable GTP-binding protein EngB</fullName>
    </recommendedName>
</protein>
<evidence type="ECO:0000256" key="4">
    <source>
        <dbReference type="ARBA" id="ARBA00022723"/>
    </source>
</evidence>
<dbReference type="SUPFAM" id="SSF52540">
    <property type="entry name" value="P-loop containing nucleoside triphosphate hydrolases"/>
    <property type="match status" value="1"/>
</dbReference>
<dbReference type="InterPro" id="IPR030393">
    <property type="entry name" value="G_ENGB_dom"/>
</dbReference>
<comment type="function">
    <text evidence="10">Necessary for normal cell division and for the maintenance of normal septation.</text>
</comment>
<dbReference type="Gene3D" id="3.40.50.300">
    <property type="entry name" value="P-loop containing nucleotide triphosphate hydrolases"/>
    <property type="match status" value="1"/>
</dbReference>
<dbReference type="Proteomes" id="UP001374893">
    <property type="component" value="Chromosome"/>
</dbReference>
<dbReference type="PANTHER" id="PTHR11649">
    <property type="entry name" value="MSS1/TRME-RELATED GTP-BINDING PROTEIN"/>
    <property type="match status" value="1"/>
</dbReference>
<dbReference type="NCBIfam" id="TIGR00231">
    <property type="entry name" value="small_GTP"/>
    <property type="match status" value="1"/>
</dbReference>
<comment type="similarity">
    <text evidence="2 10">Belongs to the TRAFAC class TrmE-Era-EngA-EngB-Septin-like GTPase superfamily. EngB GTPase family.</text>
</comment>
<name>A0ABM7RK83_9BACT</name>
<gene>
    <name evidence="10 12" type="primary">engB</name>
    <name evidence="12" type="ORF">HAHE_39250</name>
</gene>
<dbReference type="EMBL" id="AP024702">
    <property type="protein sequence ID" value="BCX50017.1"/>
    <property type="molecule type" value="Genomic_DNA"/>
</dbReference>
<evidence type="ECO:0000313" key="12">
    <source>
        <dbReference type="EMBL" id="BCX50017.1"/>
    </source>
</evidence>
<dbReference type="InterPro" id="IPR005225">
    <property type="entry name" value="Small_GTP-bd"/>
</dbReference>
<keyword evidence="3 10" id="KW-0132">Cell division</keyword>
<evidence type="ECO:0000256" key="5">
    <source>
        <dbReference type="ARBA" id="ARBA00022741"/>
    </source>
</evidence>
<evidence type="ECO:0000313" key="13">
    <source>
        <dbReference type="Proteomes" id="UP001374893"/>
    </source>
</evidence>
<evidence type="ECO:0000256" key="9">
    <source>
        <dbReference type="ARBA" id="ARBA00023306"/>
    </source>
</evidence>
<evidence type="ECO:0000256" key="3">
    <source>
        <dbReference type="ARBA" id="ARBA00022618"/>
    </source>
</evidence>
<evidence type="ECO:0000256" key="6">
    <source>
        <dbReference type="ARBA" id="ARBA00022842"/>
    </source>
</evidence>
<dbReference type="PROSITE" id="PS51706">
    <property type="entry name" value="G_ENGB"/>
    <property type="match status" value="1"/>
</dbReference>
<evidence type="ECO:0000256" key="7">
    <source>
        <dbReference type="ARBA" id="ARBA00023134"/>
    </source>
</evidence>
<proteinExistence type="inferred from homology"/>
<keyword evidence="8 10" id="KW-0717">Septation</keyword>
<dbReference type="InterPro" id="IPR027417">
    <property type="entry name" value="P-loop_NTPase"/>
</dbReference>
<organism evidence="12 13">
    <name type="scientific">Haloferula helveola</name>
    <dbReference type="NCBI Taxonomy" id="490095"/>
    <lineage>
        <taxon>Bacteria</taxon>
        <taxon>Pseudomonadati</taxon>
        <taxon>Verrucomicrobiota</taxon>
        <taxon>Verrucomicrobiia</taxon>
        <taxon>Verrucomicrobiales</taxon>
        <taxon>Verrucomicrobiaceae</taxon>
        <taxon>Haloferula</taxon>
    </lineage>
</organism>
<feature type="domain" description="EngB-type G" evidence="11">
    <location>
        <begin position="22"/>
        <end position="197"/>
    </location>
</feature>
<evidence type="ECO:0000259" key="11">
    <source>
        <dbReference type="PROSITE" id="PS51706"/>
    </source>
</evidence>
<dbReference type="PANTHER" id="PTHR11649:SF13">
    <property type="entry name" value="ENGB-TYPE G DOMAIN-CONTAINING PROTEIN"/>
    <property type="match status" value="1"/>
</dbReference>
<dbReference type="Pfam" id="PF01926">
    <property type="entry name" value="MMR_HSR1"/>
    <property type="match status" value="1"/>
</dbReference>
<keyword evidence="6" id="KW-0460">Magnesium</keyword>
<evidence type="ECO:0000256" key="10">
    <source>
        <dbReference type="HAMAP-Rule" id="MF_00321"/>
    </source>
</evidence>
<dbReference type="HAMAP" id="MF_00321">
    <property type="entry name" value="GTPase_EngB"/>
    <property type="match status" value="1"/>
</dbReference>
<accession>A0ABM7RK83</accession>
<dbReference type="RefSeq" id="WP_338686897.1">
    <property type="nucleotide sequence ID" value="NZ_AP024702.1"/>
</dbReference>
<evidence type="ECO:0000256" key="8">
    <source>
        <dbReference type="ARBA" id="ARBA00023210"/>
    </source>
</evidence>
<reference evidence="12 13" key="1">
    <citation type="submission" date="2021-06" db="EMBL/GenBank/DDBJ databases">
        <title>Complete genome of Haloferula helveola possessing various polysaccharide degrading enzymes.</title>
        <authorList>
            <person name="Takami H."/>
            <person name="Huang C."/>
            <person name="Hamasaki K."/>
        </authorList>
    </citation>
    <scope>NUCLEOTIDE SEQUENCE [LARGE SCALE GENOMIC DNA]</scope>
    <source>
        <strain evidence="12 13">CN-1</strain>
    </source>
</reference>
<evidence type="ECO:0000256" key="2">
    <source>
        <dbReference type="ARBA" id="ARBA00009638"/>
    </source>
</evidence>
<keyword evidence="4" id="KW-0479">Metal-binding</keyword>